<evidence type="ECO:0000256" key="8">
    <source>
        <dbReference type="ARBA" id="ARBA00023242"/>
    </source>
</evidence>
<keyword evidence="4" id="KW-0698">rRNA processing</keyword>
<evidence type="ECO:0000256" key="4">
    <source>
        <dbReference type="ARBA" id="ARBA00022552"/>
    </source>
</evidence>
<dbReference type="InterPro" id="IPR036397">
    <property type="entry name" value="RNaseH_sf"/>
</dbReference>
<feature type="region of interest" description="Disordered" evidence="10">
    <location>
        <begin position="1"/>
        <end position="45"/>
    </location>
</feature>
<evidence type="ECO:0000313" key="12">
    <source>
        <dbReference type="EMBL" id="SSD59303.1"/>
    </source>
</evidence>
<dbReference type="InterPro" id="IPR037431">
    <property type="entry name" value="REX4_DEDDh_dom"/>
</dbReference>
<dbReference type="GO" id="GO:0008408">
    <property type="term" value="F:3'-5' exonuclease activity"/>
    <property type="evidence" value="ECO:0007669"/>
    <property type="project" value="InterPro"/>
</dbReference>
<comment type="function">
    <text evidence="9">Exoribonuclease involved in ribosome biosynthesis. Involved in the processing of ITS1, the internal transcribed spacer localized between the 18S and 5.8S rRNAs.</text>
</comment>
<name>A0A376B3Q2_9ASCO</name>
<dbReference type="InterPro" id="IPR012337">
    <property type="entry name" value="RNaseH-like_sf"/>
</dbReference>
<comment type="similarity">
    <text evidence="2">Belongs to the REXO4 family.</text>
</comment>
<dbReference type="GO" id="GO:0000027">
    <property type="term" value="P:ribosomal large subunit assembly"/>
    <property type="evidence" value="ECO:0007669"/>
    <property type="project" value="TreeGrafter"/>
</dbReference>
<sequence length="280" mass="31902">MVYSSNWQKLQKTLPHKKQNRKVPKQNGKKIAPRNKHQFREKKGTTDTPIMQMVNQMTKIIETRKTLRNLPSEKSLNVDLEKAIQKDVSNTTTVDNHSNRSVKSITDVGKYISMDCEFVGVGVDGSESVLARISIVNFYGQVVMDEFVKPKEKVTDFRTWVSGIRPSDLQNAISFEEAQAKAAAILDGRILIGHSIQHDLDVLLLSHPSSMIRDTSRHLPFREKYSKGKTPSLKKLAKEVLNIDIQGSEHSSVEDAKVTMLLYKSDRKEFEKLQRTKPRK</sequence>
<evidence type="ECO:0000256" key="1">
    <source>
        <dbReference type="ARBA" id="ARBA00004123"/>
    </source>
</evidence>
<dbReference type="PANTHER" id="PTHR12801:SF45">
    <property type="entry name" value="RNA EXONUCLEASE 4"/>
    <property type="match status" value="1"/>
</dbReference>
<dbReference type="GO" id="GO:0005634">
    <property type="term" value="C:nucleus"/>
    <property type="evidence" value="ECO:0007669"/>
    <property type="project" value="UniProtKB-SubCell"/>
</dbReference>
<dbReference type="GO" id="GO:0003676">
    <property type="term" value="F:nucleic acid binding"/>
    <property type="evidence" value="ECO:0007669"/>
    <property type="project" value="InterPro"/>
</dbReference>
<dbReference type="SMART" id="SM00479">
    <property type="entry name" value="EXOIII"/>
    <property type="match status" value="1"/>
</dbReference>
<reference evidence="13" key="1">
    <citation type="submission" date="2018-06" db="EMBL/GenBank/DDBJ databases">
        <authorList>
            <person name="Guldener U."/>
        </authorList>
    </citation>
    <scope>NUCLEOTIDE SEQUENCE [LARGE SCALE GENOMIC DNA]</scope>
    <source>
        <strain evidence="13">UTAD17</strain>
    </source>
</reference>
<evidence type="ECO:0000256" key="3">
    <source>
        <dbReference type="ARBA" id="ARBA00016937"/>
    </source>
</evidence>
<evidence type="ECO:0000256" key="7">
    <source>
        <dbReference type="ARBA" id="ARBA00022839"/>
    </source>
</evidence>
<keyword evidence="13" id="KW-1185">Reference proteome</keyword>
<gene>
    <name evidence="12" type="ORF">SCODWIG_01064</name>
</gene>
<keyword evidence="6" id="KW-0378">Hydrolase</keyword>
<feature type="compositionally biased region" description="Basic residues" evidence="10">
    <location>
        <begin position="14"/>
        <end position="40"/>
    </location>
</feature>
<dbReference type="Proteomes" id="UP000262825">
    <property type="component" value="Unassembled WGS sequence"/>
</dbReference>
<evidence type="ECO:0000313" key="13">
    <source>
        <dbReference type="Proteomes" id="UP000262825"/>
    </source>
</evidence>
<dbReference type="EMBL" id="UFAJ01000120">
    <property type="protein sequence ID" value="SSD59303.1"/>
    <property type="molecule type" value="Genomic_DNA"/>
</dbReference>
<dbReference type="OrthoDB" id="8191639at2759"/>
<dbReference type="InterPro" id="IPR047021">
    <property type="entry name" value="REXO1/3/4-like"/>
</dbReference>
<comment type="subcellular location">
    <subcellularLocation>
        <location evidence="1">Nucleus</location>
    </subcellularLocation>
</comment>
<protein>
    <recommendedName>
        <fullName evidence="3">RNA exonuclease 4</fullName>
    </recommendedName>
</protein>
<dbReference type="SUPFAM" id="SSF53098">
    <property type="entry name" value="Ribonuclease H-like"/>
    <property type="match status" value="1"/>
</dbReference>
<keyword evidence="7 12" id="KW-0269">Exonuclease</keyword>
<evidence type="ECO:0000256" key="6">
    <source>
        <dbReference type="ARBA" id="ARBA00022801"/>
    </source>
</evidence>
<dbReference type="Gene3D" id="3.30.420.10">
    <property type="entry name" value="Ribonuclease H-like superfamily/Ribonuclease H"/>
    <property type="match status" value="1"/>
</dbReference>
<evidence type="ECO:0000256" key="2">
    <source>
        <dbReference type="ARBA" id="ARBA00010489"/>
    </source>
</evidence>
<dbReference type="Pfam" id="PF00929">
    <property type="entry name" value="RNase_T"/>
    <property type="match status" value="1"/>
</dbReference>
<feature type="domain" description="Exonuclease" evidence="11">
    <location>
        <begin position="110"/>
        <end position="272"/>
    </location>
</feature>
<dbReference type="InterPro" id="IPR013520">
    <property type="entry name" value="Ribonucl_H"/>
</dbReference>
<evidence type="ECO:0000256" key="9">
    <source>
        <dbReference type="ARBA" id="ARBA00025599"/>
    </source>
</evidence>
<dbReference type="AlphaFoldDB" id="A0A376B3Q2"/>
<dbReference type="GO" id="GO:0006364">
    <property type="term" value="P:rRNA processing"/>
    <property type="evidence" value="ECO:0007669"/>
    <property type="project" value="UniProtKB-KW"/>
</dbReference>
<dbReference type="VEuPathDB" id="FungiDB:SCODWIG_01064"/>
<dbReference type="PANTHER" id="PTHR12801">
    <property type="entry name" value="RNA EXONUCLEASE REXO1 / RECO3 FAMILY MEMBER-RELATED"/>
    <property type="match status" value="1"/>
</dbReference>
<evidence type="ECO:0000259" key="11">
    <source>
        <dbReference type="SMART" id="SM00479"/>
    </source>
</evidence>
<evidence type="ECO:0000256" key="10">
    <source>
        <dbReference type="SAM" id="MobiDB-lite"/>
    </source>
</evidence>
<keyword evidence="5" id="KW-0540">Nuclease</keyword>
<feature type="compositionally biased region" description="Polar residues" evidence="10">
    <location>
        <begin position="1"/>
        <end position="11"/>
    </location>
</feature>
<accession>A0A376B3Q2</accession>
<keyword evidence="8" id="KW-0539">Nucleus</keyword>
<proteinExistence type="inferred from homology"/>
<evidence type="ECO:0000256" key="5">
    <source>
        <dbReference type="ARBA" id="ARBA00022722"/>
    </source>
</evidence>
<dbReference type="FunFam" id="3.30.420.10:FF:000007">
    <property type="entry name" value="Interferon-stimulated exonuclease gene 20"/>
    <property type="match status" value="1"/>
</dbReference>
<dbReference type="CDD" id="cd06144">
    <property type="entry name" value="REX4_like"/>
    <property type="match status" value="1"/>
</dbReference>
<organism evidence="12 13">
    <name type="scientific">Saccharomycodes ludwigii</name>
    <dbReference type="NCBI Taxonomy" id="36035"/>
    <lineage>
        <taxon>Eukaryota</taxon>
        <taxon>Fungi</taxon>
        <taxon>Dikarya</taxon>
        <taxon>Ascomycota</taxon>
        <taxon>Saccharomycotina</taxon>
        <taxon>Saccharomycetes</taxon>
        <taxon>Saccharomycodales</taxon>
        <taxon>Saccharomycodaceae</taxon>
        <taxon>Saccharomycodes</taxon>
    </lineage>
</organism>